<proteinExistence type="predicted"/>
<protein>
    <submittedName>
        <fullName evidence="2">Uncharacterized protein</fullName>
    </submittedName>
</protein>
<dbReference type="RefSeq" id="WP_315994865.1">
    <property type="nucleotide sequence ID" value="NZ_JAWDIS010000002.1"/>
</dbReference>
<keyword evidence="1" id="KW-0472">Membrane</keyword>
<comment type="caution">
    <text evidence="2">The sequence shown here is derived from an EMBL/GenBank/DDBJ whole genome shotgun (WGS) entry which is preliminary data.</text>
</comment>
<name>A0ABU3T8G7_9MICO</name>
<reference evidence="2 3" key="1">
    <citation type="submission" date="2023-09" db="EMBL/GenBank/DDBJ databases">
        <title>Microbacterium fusihabitans sp. nov., Microbacterium phycihabitans sp. nov., and Microbacterium cervinum sp. nov., isolated from dried seaweeds of beach.</title>
        <authorList>
            <person name="Lee S.D."/>
        </authorList>
    </citation>
    <scope>NUCLEOTIDE SEQUENCE [LARGE SCALE GENOMIC DNA]</scope>
    <source>
        <strain evidence="2 3">KSW4-17</strain>
    </source>
</reference>
<dbReference type="EMBL" id="JAWDIS010000002">
    <property type="protein sequence ID" value="MDU0367666.1"/>
    <property type="molecule type" value="Genomic_DNA"/>
</dbReference>
<dbReference type="Proteomes" id="UP001263371">
    <property type="component" value="Unassembled WGS sequence"/>
</dbReference>
<gene>
    <name evidence="2" type="ORF">RWH45_10595</name>
</gene>
<organism evidence="2 3">
    <name type="scientific">Microbacterium galbum</name>
    <dbReference type="NCBI Taxonomy" id="3075994"/>
    <lineage>
        <taxon>Bacteria</taxon>
        <taxon>Bacillati</taxon>
        <taxon>Actinomycetota</taxon>
        <taxon>Actinomycetes</taxon>
        <taxon>Micrococcales</taxon>
        <taxon>Microbacteriaceae</taxon>
        <taxon>Microbacterium</taxon>
    </lineage>
</organism>
<evidence type="ECO:0000313" key="3">
    <source>
        <dbReference type="Proteomes" id="UP001263371"/>
    </source>
</evidence>
<keyword evidence="3" id="KW-1185">Reference proteome</keyword>
<evidence type="ECO:0000256" key="1">
    <source>
        <dbReference type="SAM" id="Phobius"/>
    </source>
</evidence>
<sequence>MTKRLAIILTSVMAALVIAAVVIVVVVTNNLSADVKESNYRQCVTAGGVYEASVYDKAVIAGRCYDSIYG</sequence>
<evidence type="ECO:0000313" key="2">
    <source>
        <dbReference type="EMBL" id="MDU0367666.1"/>
    </source>
</evidence>
<keyword evidence="1" id="KW-1133">Transmembrane helix</keyword>
<accession>A0ABU3T8G7</accession>
<keyword evidence="1" id="KW-0812">Transmembrane</keyword>
<feature type="transmembrane region" description="Helical" evidence="1">
    <location>
        <begin position="6"/>
        <end position="27"/>
    </location>
</feature>